<evidence type="ECO:0000313" key="2">
    <source>
        <dbReference type="EMBL" id="KRM40126.1"/>
    </source>
</evidence>
<dbReference type="Pfam" id="PF00005">
    <property type="entry name" value="ABC_tran"/>
    <property type="match status" value="1"/>
</dbReference>
<sequence length="76" mass="8321">MSGGEAQRVALTRLSLQDPLIVLADEPTGALDNKNKQLVLNSLRKMADKGKIVIVATHDDAVKDFADERLNISDYN</sequence>
<dbReference type="Proteomes" id="UP000051223">
    <property type="component" value="Unassembled WGS sequence"/>
</dbReference>
<dbReference type="PANTHER" id="PTHR24220">
    <property type="entry name" value="IMPORT ATP-BINDING PROTEIN"/>
    <property type="match status" value="1"/>
</dbReference>
<proteinExistence type="predicted"/>
<accession>A0A0R1YCH1</accession>
<dbReference type="GO" id="GO:0022857">
    <property type="term" value="F:transmembrane transporter activity"/>
    <property type="evidence" value="ECO:0007669"/>
    <property type="project" value="TreeGrafter"/>
</dbReference>
<dbReference type="GO" id="GO:0005886">
    <property type="term" value="C:plasma membrane"/>
    <property type="evidence" value="ECO:0007669"/>
    <property type="project" value="TreeGrafter"/>
</dbReference>
<dbReference type="InterPro" id="IPR027417">
    <property type="entry name" value="P-loop_NTPase"/>
</dbReference>
<comment type="caution">
    <text evidence="2">The sequence shown here is derived from an EMBL/GenBank/DDBJ whole genome shotgun (WGS) entry which is preliminary data.</text>
</comment>
<gene>
    <name evidence="2" type="ORF">FC39_GL000863</name>
</gene>
<feature type="domain" description="ABC transporter" evidence="1">
    <location>
        <begin position="1"/>
        <end position="28"/>
    </location>
</feature>
<dbReference type="EMBL" id="AZGI01000028">
    <property type="protein sequence ID" value="KRM40126.1"/>
    <property type="molecule type" value="Genomic_DNA"/>
</dbReference>
<dbReference type="STRING" id="1423754.FC39_GL000863"/>
<dbReference type="eggNOG" id="COG1136">
    <property type="taxonomic scope" value="Bacteria"/>
</dbReference>
<dbReference type="SUPFAM" id="SSF52540">
    <property type="entry name" value="P-loop containing nucleoside triphosphate hydrolases"/>
    <property type="match status" value="1"/>
</dbReference>
<dbReference type="Gene3D" id="3.40.50.300">
    <property type="entry name" value="P-loop containing nucleotide triphosphate hydrolases"/>
    <property type="match status" value="1"/>
</dbReference>
<keyword evidence="3" id="KW-1185">Reference proteome</keyword>
<dbReference type="GO" id="GO:0016887">
    <property type="term" value="F:ATP hydrolysis activity"/>
    <property type="evidence" value="ECO:0007669"/>
    <property type="project" value="InterPro"/>
</dbReference>
<evidence type="ECO:0000313" key="3">
    <source>
        <dbReference type="Proteomes" id="UP000051223"/>
    </source>
</evidence>
<dbReference type="InterPro" id="IPR003439">
    <property type="entry name" value="ABC_transporter-like_ATP-bd"/>
</dbReference>
<organism evidence="2 3">
    <name type="scientific">Lactobacillus hamsteri DSM 5661 = JCM 6256</name>
    <dbReference type="NCBI Taxonomy" id="1423754"/>
    <lineage>
        <taxon>Bacteria</taxon>
        <taxon>Bacillati</taxon>
        <taxon>Bacillota</taxon>
        <taxon>Bacilli</taxon>
        <taxon>Lactobacillales</taxon>
        <taxon>Lactobacillaceae</taxon>
        <taxon>Lactobacillus</taxon>
    </lineage>
</organism>
<dbReference type="PATRIC" id="fig|1423754.3.peg.885"/>
<dbReference type="GO" id="GO:0005524">
    <property type="term" value="F:ATP binding"/>
    <property type="evidence" value="ECO:0007669"/>
    <property type="project" value="InterPro"/>
</dbReference>
<protein>
    <recommendedName>
        <fullName evidence="1">ABC transporter domain-containing protein</fullName>
    </recommendedName>
</protein>
<name>A0A0R1YCH1_9LACO</name>
<dbReference type="AlphaFoldDB" id="A0A0R1YCH1"/>
<dbReference type="InterPro" id="IPR015854">
    <property type="entry name" value="ABC_transpr_LolD-like"/>
</dbReference>
<reference evidence="2 3" key="1">
    <citation type="journal article" date="2015" name="Genome Announc.">
        <title>Expanding the biotechnology potential of lactobacilli through comparative genomics of 213 strains and associated genera.</title>
        <authorList>
            <person name="Sun Z."/>
            <person name="Harris H.M."/>
            <person name="McCann A."/>
            <person name="Guo C."/>
            <person name="Argimon S."/>
            <person name="Zhang W."/>
            <person name="Yang X."/>
            <person name="Jeffery I.B."/>
            <person name="Cooney J.C."/>
            <person name="Kagawa T.F."/>
            <person name="Liu W."/>
            <person name="Song Y."/>
            <person name="Salvetti E."/>
            <person name="Wrobel A."/>
            <person name="Rasinkangas P."/>
            <person name="Parkhill J."/>
            <person name="Rea M.C."/>
            <person name="O'Sullivan O."/>
            <person name="Ritari J."/>
            <person name="Douillard F.P."/>
            <person name="Paul Ross R."/>
            <person name="Yang R."/>
            <person name="Briner A.E."/>
            <person name="Felis G.E."/>
            <person name="de Vos W.M."/>
            <person name="Barrangou R."/>
            <person name="Klaenhammer T.R."/>
            <person name="Caufield P.W."/>
            <person name="Cui Y."/>
            <person name="Zhang H."/>
            <person name="O'Toole P.W."/>
        </authorList>
    </citation>
    <scope>NUCLEOTIDE SEQUENCE [LARGE SCALE GENOMIC DNA]</scope>
    <source>
        <strain evidence="2 3">DSM 5661</strain>
    </source>
</reference>
<evidence type="ECO:0000259" key="1">
    <source>
        <dbReference type="Pfam" id="PF00005"/>
    </source>
</evidence>